<keyword evidence="7" id="KW-1185">Reference proteome</keyword>
<name>A0AAV1JGC6_9NEOP</name>
<dbReference type="Pfam" id="PF00201">
    <property type="entry name" value="UDPGT"/>
    <property type="match status" value="1"/>
</dbReference>
<comment type="similarity">
    <text evidence="1 4">Belongs to the UDP-glycosyltransferase family.</text>
</comment>
<comment type="caution">
    <text evidence="6">The sequence shown here is derived from an EMBL/GenBank/DDBJ whole genome shotgun (WGS) entry which is preliminary data.</text>
</comment>
<gene>
    <name evidence="6" type="ORF">LNINA_LOCUS7107</name>
</gene>
<reference evidence="6 7" key="1">
    <citation type="submission" date="2023-11" db="EMBL/GenBank/DDBJ databases">
        <authorList>
            <person name="Okamura Y."/>
        </authorList>
    </citation>
    <scope>NUCLEOTIDE SEQUENCE [LARGE SCALE GENOMIC DNA]</scope>
</reference>
<organism evidence="6 7">
    <name type="scientific">Leptosia nina</name>
    <dbReference type="NCBI Taxonomy" id="320188"/>
    <lineage>
        <taxon>Eukaryota</taxon>
        <taxon>Metazoa</taxon>
        <taxon>Ecdysozoa</taxon>
        <taxon>Arthropoda</taxon>
        <taxon>Hexapoda</taxon>
        <taxon>Insecta</taxon>
        <taxon>Pterygota</taxon>
        <taxon>Neoptera</taxon>
        <taxon>Endopterygota</taxon>
        <taxon>Lepidoptera</taxon>
        <taxon>Glossata</taxon>
        <taxon>Ditrysia</taxon>
        <taxon>Papilionoidea</taxon>
        <taxon>Pieridae</taxon>
        <taxon>Pierinae</taxon>
        <taxon>Leptosia</taxon>
    </lineage>
</organism>
<dbReference type="GO" id="GO:0016020">
    <property type="term" value="C:membrane"/>
    <property type="evidence" value="ECO:0007669"/>
    <property type="project" value="UniProtKB-SubCell"/>
</dbReference>
<dbReference type="GO" id="GO:0015020">
    <property type="term" value="F:glucuronosyltransferase activity"/>
    <property type="evidence" value="ECO:0007669"/>
    <property type="project" value="UniProtKB-EC"/>
</dbReference>
<feature type="signal peptide" evidence="5">
    <location>
        <begin position="1"/>
        <end position="19"/>
    </location>
</feature>
<evidence type="ECO:0000256" key="1">
    <source>
        <dbReference type="ARBA" id="ARBA00009995"/>
    </source>
</evidence>
<dbReference type="Proteomes" id="UP001497472">
    <property type="component" value="Unassembled WGS sequence"/>
</dbReference>
<evidence type="ECO:0000313" key="7">
    <source>
        <dbReference type="Proteomes" id="UP001497472"/>
    </source>
</evidence>
<dbReference type="Gene3D" id="3.40.50.2000">
    <property type="entry name" value="Glycogen Phosphorylase B"/>
    <property type="match status" value="2"/>
</dbReference>
<feature type="transmembrane region" description="Helical" evidence="5">
    <location>
        <begin position="477"/>
        <end position="503"/>
    </location>
</feature>
<keyword evidence="5" id="KW-0732">Signal</keyword>
<evidence type="ECO:0000313" key="6">
    <source>
        <dbReference type="EMBL" id="CAK1547647.1"/>
    </source>
</evidence>
<dbReference type="InterPro" id="IPR035595">
    <property type="entry name" value="UDP_glycos_trans_CS"/>
</dbReference>
<accession>A0AAV1JGC6</accession>
<proteinExistence type="inferred from homology"/>
<dbReference type="PANTHER" id="PTHR48043:SF159">
    <property type="entry name" value="EG:EG0003.4 PROTEIN-RELATED"/>
    <property type="match status" value="1"/>
</dbReference>
<protein>
    <recommendedName>
        <fullName evidence="5">UDP-glucuronosyltransferase</fullName>
        <ecNumber evidence="5">2.4.1.17</ecNumber>
    </recommendedName>
</protein>
<dbReference type="FunFam" id="3.40.50.2000:FF:000021">
    <property type="entry name" value="UDP-glucuronosyltransferase"/>
    <property type="match status" value="1"/>
</dbReference>
<comment type="subcellular location">
    <subcellularLocation>
        <location evidence="5">Membrane</location>
        <topology evidence="5">Single-pass membrane protein</topology>
    </subcellularLocation>
</comment>
<keyword evidence="5" id="KW-0812">Transmembrane</keyword>
<dbReference type="PROSITE" id="PS00375">
    <property type="entry name" value="UDPGT"/>
    <property type="match status" value="1"/>
</dbReference>
<keyword evidence="2 4" id="KW-0328">Glycosyltransferase</keyword>
<evidence type="ECO:0000256" key="2">
    <source>
        <dbReference type="ARBA" id="ARBA00022676"/>
    </source>
</evidence>
<keyword evidence="5" id="KW-0472">Membrane</keyword>
<dbReference type="PANTHER" id="PTHR48043">
    <property type="entry name" value="EG:EG0003.4 PROTEIN-RELATED"/>
    <property type="match status" value="1"/>
</dbReference>
<dbReference type="InterPro" id="IPR002213">
    <property type="entry name" value="UDP_glucos_trans"/>
</dbReference>
<sequence>MAKPIVFSFIMIALHCVEPARILGVFPTPSISHQVIFRPIMHELARRGHDVVVITPNPAFPPGKAPANLTEIDVHDVSYTHVDKLFSLQRGSKNDIVIQFAKILEGMSFIFDNQLQVPAVQRVLKEADTFDLVFVESCVRAALAISHVIKAPTIQISSLGVSAAQYTLTGAPIQPFLYPTPLQQRLYNLTLYEKLKEMISFSSIVRSIYTSEHLDYAVARKYFGEIPRFEEIFTNSKMLFINEHPLWADNRPVSPNILYIGGIHQSPEKPLPNDLKTYLDTSKNGVIYVSFGTNVKPKMLDVGQVKMMVDVLSNLPYDVLWKWDNQTLINRSDNIIISKWFPQADLLKHPNVKLFITQGGLQSTDEAIDGTVPLIGIPMMADQWYNVEKYVRHNIGKQLDFSSLTADDFRNAVETVINNPSYKENIIRLRSMMRDQPMKPLDQAIFWTEHILKYGGDHLQPLNFGDYGLYEYYEGTLVLTILSVLLLSVTTPVLILVFLCNYLRRSFSVKIKTS</sequence>
<dbReference type="InterPro" id="IPR050271">
    <property type="entry name" value="UDP-glycosyltransferase"/>
</dbReference>
<keyword evidence="3 4" id="KW-0808">Transferase</keyword>
<dbReference type="AlphaFoldDB" id="A0AAV1JGC6"/>
<dbReference type="SUPFAM" id="SSF53756">
    <property type="entry name" value="UDP-Glycosyltransferase/glycogen phosphorylase"/>
    <property type="match status" value="1"/>
</dbReference>
<dbReference type="EMBL" id="CAVLEF010000009">
    <property type="protein sequence ID" value="CAK1547647.1"/>
    <property type="molecule type" value="Genomic_DNA"/>
</dbReference>
<comment type="catalytic activity">
    <reaction evidence="5">
        <text>glucuronate acceptor + UDP-alpha-D-glucuronate = acceptor beta-D-glucuronoside + UDP + H(+)</text>
        <dbReference type="Rhea" id="RHEA:21032"/>
        <dbReference type="ChEBI" id="CHEBI:15378"/>
        <dbReference type="ChEBI" id="CHEBI:58052"/>
        <dbReference type="ChEBI" id="CHEBI:58223"/>
        <dbReference type="ChEBI" id="CHEBI:132367"/>
        <dbReference type="ChEBI" id="CHEBI:132368"/>
        <dbReference type="EC" id="2.4.1.17"/>
    </reaction>
</comment>
<evidence type="ECO:0000256" key="4">
    <source>
        <dbReference type="RuleBase" id="RU003718"/>
    </source>
</evidence>
<dbReference type="EC" id="2.4.1.17" evidence="5"/>
<keyword evidence="5" id="KW-1133">Transmembrane helix</keyword>
<feature type="chain" id="PRO_5043089880" description="UDP-glucuronosyltransferase" evidence="5">
    <location>
        <begin position="20"/>
        <end position="514"/>
    </location>
</feature>
<evidence type="ECO:0000256" key="5">
    <source>
        <dbReference type="RuleBase" id="RU362059"/>
    </source>
</evidence>
<dbReference type="CDD" id="cd03784">
    <property type="entry name" value="GT1_Gtf-like"/>
    <property type="match status" value="1"/>
</dbReference>
<evidence type="ECO:0000256" key="3">
    <source>
        <dbReference type="ARBA" id="ARBA00022679"/>
    </source>
</evidence>